<feature type="domain" description="Tf2-1-like SH3-like" evidence="1">
    <location>
        <begin position="77"/>
        <end position="139"/>
    </location>
</feature>
<accession>A0A8J4FKN6</accession>
<reference evidence="2" key="1">
    <citation type="journal article" date="2021" name="Proc. Natl. Acad. Sci. U.S.A.">
        <title>Three genomes in the algal genus Volvox reveal the fate of a haploid sex-determining region after a transition to homothallism.</title>
        <authorList>
            <person name="Yamamoto K."/>
            <person name="Hamaji T."/>
            <person name="Kawai-Toyooka H."/>
            <person name="Matsuzaki R."/>
            <person name="Takahashi F."/>
            <person name="Nishimura Y."/>
            <person name="Kawachi M."/>
            <person name="Noguchi H."/>
            <person name="Minakuchi Y."/>
            <person name="Umen J.G."/>
            <person name="Toyoda A."/>
            <person name="Nozaki H."/>
        </authorList>
    </citation>
    <scope>NUCLEOTIDE SEQUENCE</scope>
    <source>
        <strain evidence="2">NIES-3786</strain>
    </source>
</reference>
<evidence type="ECO:0000313" key="2">
    <source>
        <dbReference type="EMBL" id="GIL80341.1"/>
    </source>
</evidence>
<evidence type="ECO:0000313" key="3">
    <source>
        <dbReference type="Proteomes" id="UP000747110"/>
    </source>
</evidence>
<dbReference type="OrthoDB" id="5554229at2759"/>
<comment type="caution">
    <text evidence="2">The sequence shown here is derived from an EMBL/GenBank/DDBJ whole genome shotgun (WGS) entry which is preliminary data.</text>
</comment>
<dbReference type="PANTHER" id="PTHR46148">
    <property type="entry name" value="CHROMO DOMAIN-CONTAINING PROTEIN"/>
    <property type="match status" value="1"/>
</dbReference>
<gene>
    <name evidence="2" type="ORF">Vretifemale_9578</name>
</gene>
<name>A0A8J4FKN6_9CHLO</name>
<protein>
    <recommendedName>
        <fullName evidence="1">Tf2-1-like SH3-like domain-containing protein</fullName>
    </recommendedName>
</protein>
<dbReference type="EMBL" id="BNCP01000018">
    <property type="protein sequence ID" value="GIL80341.1"/>
    <property type="molecule type" value="Genomic_DNA"/>
</dbReference>
<organism evidence="2 3">
    <name type="scientific">Volvox reticuliferus</name>
    <dbReference type="NCBI Taxonomy" id="1737510"/>
    <lineage>
        <taxon>Eukaryota</taxon>
        <taxon>Viridiplantae</taxon>
        <taxon>Chlorophyta</taxon>
        <taxon>core chlorophytes</taxon>
        <taxon>Chlorophyceae</taxon>
        <taxon>CS clade</taxon>
        <taxon>Chlamydomonadales</taxon>
        <taxon>Volvocaceae</taxon>
        <taxon>Volvox</taxon>
    </lineage>
</organism>
<evidence type="ECO:0000259" key="1">
    <source>
        <dbReference type="Pfam" id="PF24626"/>
    </source>
</evidence>
<dbReference type="InterPro" id="IPR056924">
    <property type="entry name" value="SH3_Tf2-1"/>
</dbReference>
<dbReference type="PANTHER" id="PTHR46148:SF52">
    <property type="entry name" value="OS04G0603800 PROTEIN"/>
    <property type="match status" value="1"/>
</dbReference>
<keyword evidence="3" id="KW-1185">Reference proteome</keyword>
<proteinExistence type="predicted"/>
<dbReference type="Proteomes" id="UP000747110">
    <property type="component" value="Unassembled WGS sequence"/>
</dbReference>
<sequence>MLLINQQGKALSLFLTYGFHPALPVWRELEVYVPAAKTFAKSFLSRVADIKSCLEAAQQRVTDYYNKSKRDVVFSEGQMVLLSIKNLSSFAEGSHKLLSRWIGPYPVVRMVGNVAVELTLPSDMNIHPTLHVSLVHPYRGTEPTPDPTNNPVAVEAGPETWIAGKQKVYDVECVLDYRTRRVGKHKHKHTVHA</sequence>
<dbReference type="Pfam" id="PF24626">
    <property type="entry name" value="SH3_Tf2-1"/>
    <property type="match status" value="1"/>
</dbReference>
<dbReference type="AlphaFoldDB" id="A0A8J4FKN6"/>